<evidence type="ECO:0000256" key="1">
    <source>
        <dbReference type="ARBA" id="ARBA00010790"/>
    </source>
</evidence>
<dbReference type="SUPFAM" id="SSF51905">
    <property type="entry name" value="FAD/NAD(P)-binding domain"/>
    <property type="match status" value="1"/>
</dbReference>
<dbReference type="GO" id="GO:0050660">
    <property type="term" value="F:flavin adenine dinucleotide binding"/>
    <property type="evidence" value="ECO:0007669"/>
    <property type="project" value="InterPro"/>
</dbReference>
<dbReference type="PIRSF" id="PIRSF000137">
    <property type="entry name" value="Alcohol_oxidase"/>
    <property type="match status" value="1"/>
</dbReference>
<dbReference type="Proteomes" id="UP000664521">
    <property type="component" value="Unassembled WGS sequence"/>
</dbReference>
<dbReference type="InterPro" id="IPR007867">
    <property type="entry name" value="GMC_OxRtase_C"/>
</dbReference>
<dbReference type="Pfam" id="PF05199">
    <property type="entry name" value="GMC_oxred_C"/>
    <property type="match status" value="1"/>
</dbReference>
<dbReference type="InterPro" id="IPR012132">
    <property type="entry name" value="GMC_OxRdtase"/>
</dbReference>
<sequence>MSTFAADYVVVGGGLTGCTIASRLKQHDPATSVVVLEAGPNPESKHDVITPMGGFALQGTELDWQYSTTPQNGTHNRTHTLTAGKTLGGGSVLNYGGWSRGDAADYDAWSRITGFGLWDYESLSPYFKRSERFDPAVNAQPGALQRGLWAPVKITSVSASSPKRKYPLKEPILAAWRELGVERTTYGCTGRNEGVSEWLENWDNGRRQPAHEAYSLDGVRIMSNIPVSKVIFAETNDATSTQRPKAAGVLLQNGQKIQASREVLICAGALRSPTILMASGIGPRSLLNDRQIPLVQELPGVGANMIDHFALFQLFKLRPSNTGLALGHPDLDDPAMLLGLPTDFAVNEGLPRDLLEKALDKDGVTGTERDSLLEPGRCFLEFLVFYHPMHPAVPADGTHVSTSVMLTLPSSRGSVTLPKNPEDPPVINPGYFTTALDRLALIHGVRRMLQLMLGTKAMQSYVEAEVPPPSLPTLDPSSSDSEIENRIRAAGVAHFHSMGTCALGAVLDEEMRVRGVEGLRVCDASAVPSPVGGHPQGTLYGIGERAAEMIVGETA</sequence>
<keyword evidence="4" id="KW-0285">Flavoprotein</keyword>
<keyword evidence="3 4" id="KW-0274">FAD</keyword>
<accession>A0A8H3I5M8</accession>
<evidence type="ECO:0000313" key="8">
    <source>
        <dbReference type="Proteomes" id="UP000664521"/>
    </source>
</evidence>
<evidence type="ECO:0000313" key="7">
    <source>
        <dbReference type="EMBL" id="CAF9904235.1"/>
    </source>
</evidence>
<dbReference type="PANTHER" id="PTHR11552">
    <property type="entry name" value="GLUCOSE-METHANOL-CHOLINE GMC OXIDOREDUCTASE"/>
    <property type="match status" value="1"/>
</dbReference>
<gene>
    <name evidence="7" type="ORF">HETSPECPRED_003456</name>
</gene>
<evidence type="ECO:0000259" key="5">
    <source>
        <dbReference type="PROSITE" id="PS00623"/>
    </source>
</evidence>
<dbReference type="InterPro" id="IPR036188">
    <property type="entry name" value="FAD/NAD-bd_sf"/>
</dbReference>
<dbReference type="Pfam" id="PF00732">
    <property type="entry name" value="GMC_oxred_N"/>
    <property type="match status" value="1"/>
</dbReference>
<evidence type="ECO:0000256" key="3">
    <source>
        <dbReference type="PIRSR" id="PIRSR000137-2"/>
    </source>
</evidence>
<feature type="active site" description="Proton acceptor" evidence="2">
    <location>
        <position position="534"/>
    </location>
</feature>
<comment type="caution">
    <text evidence="7">The sequence shown here is derived from an EMBL/GenBank/DDBJ whole genome shotgun (WGS) entry which is preliminary data.</text>
</comment>
<proteinExistence type="inferred from homology"/>
<dbReference type="PROSITE" id="PS00623">
    <property type="entry name" value="GMC_OXRED_1"/>
    <property type="match status" value="1"/>
</dbReference>
<dbReference type="AlphaFoldDB" id="A0A8H3I5M8"/>
<dbReference type="GO" id="GO:0016614">
    <property type="term" value="F:oxidoreductase activity, acting on CH-OH group of donors"/>
    <property type="evidence" value="ECO:0007669"/>
    <property type="project" value="InterPro"/>
</dbReference>
<dbReference type="OrthoDB" id="269227at2759"/>
<name>A0A8H3I5M8_9LECA</name>
<feature type="domain" description="Glucose-methanol-choline oxidoreductase N-terminal" evidence="5">
    <location>
        <begin position="84"/>
        <end position="107"/>
    </location>
</feature>
<organism evidence="7 8">
    <name type="scientific">Heterodermia speciosa</name>
    <dbReference type="NCBI Taxonomy" id="116794"/>
    <lineage>
        <taxon>Eukaryota</taxon>
        <taxon>Fungi</taxon>
        <taxon>Dikarya</taxon>
        <taxon>Ascomycota</taxon>
        <taxon>Pezizomycotina</taxon>
        <taxon>Lecanoromycetes</taxon>
        <taxon>OSLEUM clade</taxon>
        <taxon>Lecanoromycetidae</taxon>
        <taxon>Caliciales</taxon>
        <taxon>Physciaceae</taxon>
        <taxon>Heterodermia</taxon>
    </lineage>
</organism>
<feature type="binding site" evidence="3">
    <location>
        <position position="227"/>
    </location>
    <ligand>
        <name>FAD</name>
        <dbReference type="ChEBI" id="CHEBI:57692"/>
    </ligand>
</feature>
<dbReference type="Gene3D" id="3.50.50.60">
    <property type="entry name" value="FAD/NAD(P)-binding domain"/>
    <property type="match status" value="1"/>
</dbReference>
<protein>
    <recommendedName>
        <fullName evidence="5 6">Glucose-methanol-choline oxidoreductase N-terminal domain-containing protein</fullName>
    </recommendedName>
</protein>
<dbReference type="SUPFAM" id="SSF54373">
    <property type="entry name" value="FAD-linked reductases, C-terminal domain"/>
    <property type="match status" value="1"/>
</dbReference>
<feature type="active site" description="Proton donor" evidence="2">
    <location>
        <position position="496"/>
    </location>
</feature>
<dbReference type="Gene3D" id="3.30.560.10">
    <property type="entry name" value="Glucose Oxidase, domain 3"/>
    <property type="match status" value="1"/>
</dbReference>
<comment type="cofactor">
    <cofactor evidence="3">
        <name>FAD</name>
        <dbReference type="ChEBI" id="CHEBI:57692"/>
    </cofactor>
</comment>
<dbReference type="PANTHER" id="PTHR11552:SF123">
    <property type="entry name" value="GMC OXIDOREDUCTASE (AFU_ORTHOLOGUE AFUA_2G01770)-RELATED"/>
    <property type="match status" value="1"/>
</dbReference>
<evidence type="ECO:0000259" key="6">
    <source>
        <dbReference type="PROSITE" id="PS00624"/>
    </source>
</evidence>
<evidence type="ECO:0000256" key="4">
    <source>
        <dbReference type="RuleBase" id="RU003968"/>
    </source>
</evidence>
<comment type="similarity">
    <text evidence="1 4">Belongs to the GMC oxidoreductase family.</text>
</comment>
<reference evidence="7" key="1">
    <citation type="submission" date="2021-03" db="EMBL/GenBank/DDBJ databases">
        <authorList>
            <person name="Tagirdzhanova G."/>
        </authorList>
    </citation>
    <scope>NUCLEOTIDE SEQUENCE</scope>
</reference>
<feature type="binding site" evidence="3">
    <location>
        <begin position="535"/>
        <end position="536"/>
    </location>
    <ligand>
        <name>FAD</name>
        <dbReference type="ChEBI" id="CHEBI:57692"/>
    </ligand>
</feature>
<dbReference type="InterPro" id="IPR000172">
    <property type="entry name" value="GMC_OxRdtase_N"/>
</dbReference>
<dbReference type="EMBL" id="CAJPDS010000002">
    <property type="protein sequence ID" value="CAF9904235.1"/>
    <property type="molecule type" value="Genomic_DNA"/>
</dbReference>
<feature type="domain" description="Glucose-methanol-choline oxidoreductase N-terminal" evidence="6">
    <location>
        <begin position="268"/>
        <end position="282"/>
    </location>
</feature>
<evidence type="ECO:0000256" key="2">
    <source>
        <dbReference type="PIRSR" id="PIRSR000137-1"/>
    </source>
</evidence>
<dbReference type="PROSITE" id="PS00624">
    <property type="entry name" value="GMC_OXRED_2"/>
    <property type="match status" value="1"/>
</dbReference>
<keyword evidence="8" id="KW-1185">Reference proteome</keyword>